<gene>
    <name evidence="14" type="ORF">D3H34_32420</name>
</gene>
<evidence type="ECO:0000256" key="12">
    <source>
        <dbReference type="SAM" id="SignalP"/>
    </source>
</evidence>
<evidence type="ECO:0000256" key="7">
    <source>
        <dbReference type="ARBA" id="ARBA00023284"/>
    </source>
</evidence>
<evidence type="ECO:0000256" key="6">
    <source>
        <dbReference type="ARBA" id="ARBA00023157"/>
    </source>
</evidence>
<proteinExistence type="inferred from homology"/>
<keyword evidence="12" id="KW-0732">Signal</keyword>
<feature type="chain" id="PRO_5040746550" description="thioredoxin-dependent peroxiredoxin" evidence="12">
    <location>
        <begin position="40"/>
        <end position="198"/>
    </location>
</feature>
<dbReference type="OrthoDB" id="5572803at2"/>
<dbReference type="Gene3D" id="3.40.30.10">
    <property type="entry name" value="Glutaredoxin"/>
    <property type="match status" value="1"/>
</dbReference>
<dbReference type="Pfam" id="PF00578">
    <property type="entry name" value="AhpC-TSA"/>
    <property type="match status" value="1"/>
</dbReference>
<feature type="signal peptide" evidence="12">
    <location>
        <begin position="1"/>
        <end position="39"/>
    </location>
</feature>
<keyword evidence="15" id="KW-1185">Reference proteome</keyword>
<evidence type="ECO:0000256" key="9">
    <source>
        <dbReference type="ARBA" id="ARBA00038489"/>
    </source>
</evidence>
<dbReference type="GO" id="GO:0008379">
    <property type="term" value="F:thioredoxin peroxidase activity"/>
    <property type="evidence" value="ECO:0007669"/>
    <property type="project" value="TreeGrafter"/>
</dbReference>
<dbReference type="GO" id="GO:0005737">
    <property type="term" value="C:cytoplasm"/>
    <property type="evidence" value="ECO:0007669"/>
    <property type="project" value="TreeGrafter"/>
</dbReference>
<name>A0A9X8GRR0_9BURK</name>
<evidence type="ECO:0000259" key="13">
    <source>
        <dbReference type="PROSITE" id="PS51352"/>
    </source>
</evidence>
<evidence type="ECO:0000256" key="4">
    <source>
        <dbReference type="ARBA" id="ARBA00022862"/>
    </source>
</evidence>
<dbReference type="GO" id="GO:0045454">
    <property type="term" value="P:cell redox homeostasis"/>
    <property type="evidence" value="ECO:0007669"/>
    <property type="project" value="TreeGrafter"/>
</dbReference>
<keyword evidence="3" id="KW-0575">Peroxidase</keyword>
<dbReference type="CDD" id="cd03017">
    <property type="entry name" value="PRX_BCP"/>
    <property type="match status" value="1"/>
</dbReference>
<dbReference type="PANTHER" id="PTHR42801:SF4">
    <property type="entry name" value="AHPC_TSA FAMILY PROTEIN"/>
    <property type="match status" value="1"/>
</dbReference>
<comment type="catalytic activity">
    <reaction evidence="11">
        <text>a hydroperoxide + [thioredoxin]-dithiol = an alcohol + [thioredoxin]-disulfide + H2O</text>
        <dbReference type="Rhea" id="RHEA:62620"/>
        <dbReference type="Rhea" id="RHEA-COMP:10698"/>
        <dbReference type="Rhea" id="RHEA-COMP:10700"/>
        <dbReference type="ChEBI" id="CHEBI:15377"/>
        <dbReference type="ChEBI" id="CHEBI:29950"/>
        <dbReference type="ChEBI" id="CHEBI:30879"/>
        <dbReference type="ChEBI" id="CHEBI:35924"/>
        <dbReference type="ChEBI" id="CHEBI:50058"/>
        <dbReference type="EC" id="1.11.1.24"/>
    </reaction>
</comment>
<accession>A0A9X8GRR0</accession>
<dbReference type="InterPro" id="IPR000866">
    <property type="entry name" value="AhpC/TSA"/>
</dbReference>
<evidence type="ECO:0000256" key="1">
    <source>
        <dbReference type="ARBA" id="ARBA00003330"/>
    </source>
</evidence>
<evidence type="ECO:0000256" key="5">
    <source>
        <dbReference type="ARBA" id="ARBA00023002"/>
    </source>
</evidence>
<dbReference type="Proteomes" id="UP000265619">
    <property type="component" value="Unassembled WGS sequence"/>
</dbReference>
<organism evidence="14 15">
    <name type="scientific">Acidovorax cavernicola</name>
    <dbReference type="NCBI Taxonomy" id="1675792"/>
    <lineage>
        <taxon>Bacteria</taxon>
        <taxon>Pseudomonadati</taxon>
        <taxon>Pseudomonadota</taxon>
        <taxon>Betaproteobacteria</taxon>
        <taxon>Burkholderiales</taxon>
        <taxon>Comamonadaceae</taxon>
        <taxon>Acidovorax</taxon>
    </lineage>
</organism>
<evidence type="ECO:0000256" key="10">
    <source>
        <dbReference type="ARBA" id="ARBA00042639"/>
    </source>
</evidence>
<dbReference type="EMBL" id="QXMN01000196">
    <property type="protein sequence ID" value="RIX71048.1"/>
    <property type="molecule type" value="Genomic_DNA"/>
</dbReference>
<comment type="similarity">
    <text evidence="9">Belongs to the peroxiredoxin family. BCP/PrxQ subfamily.</text>
</comment>
<evidence type="ECO:0000256" key="3">
    <source>
        <dbReference type="ARBA" id="ARBA00022559"/>
    </source>
</evidence>
<dbReference type="GO" id="GO:0034599">
    <property type="term" value="P:cellular response to oxidative stress"/>
    <property type="evidence" value="ECO:0007669"/>
    <property type="project" value="TreeGrafter"/>
</dbReference>
<feature type="domain" description="Thioredoxin" evidence="13">
    <location>
        <begin position="41"/>
        <end position="194"/>
    </location>
</feature>
<dbReference type="EC" id="1.11.1.24" evidence="2"/>
<reference evidence="14 15" key="1">
    <citation type="submission" date="2018-09" db="EMBL/GenBank/DDBJ databases">
        <title>Acidovorax cavernicola nov. sp. isolated from Gruta de las Maravillas (Aracena, Spain).</title>
        <authorList>
            <person name="Jurado V."/>
            <person name="Gutierrez-Patricio S."/>
            <person name="Gonzalez-Pimentel J.L."/>
            <person name="Miller A.Z."/>
            <person name="Laiz L."/>
            <person name="Saiz-Jimenez C."/>
        </authorList>
    </citation>
    <scope>NUCLEOTIDE SEQUENCE [LARGE SCALE GENOMIC DNA]</scope>
    <source>
        <strain evidence="14 15">1011MAR4D40.2</strain>
    </source>
</reference>
<dbReference type="PANTHER" id="PTHR42801">
    <property type="entry name" value="THIOREDOXIN-DEPENDENT PEROXIDE REDUCTASE"/>
    <property type="match status" value="1"/>
</dbReference>
<evidence type="ECO:0000313" key="14">
    <source>
        <dbReference type="EMBL" id="RIX71048.1"/>
    </source>
</evidence>
<evidence type="ECO:0000256" key="11">
    <source>
        <dbReference type="ARBA" id="ARBA00049091"/>
    </source>
</evidence>
<dbReference type="InterPro" id="IPR013766">
    <property type="entry name" value="Thioredoxin_domain"/>
</dbReference>
<dbReference type="AlphaFoldDB" id="A0A9X8GRR0"/>
<keyword evidence="4" id="KW-0049">Antioxidant</keyword>
<evidence type="ECO:0000256" key="2">
    <source>
        <dbReference type="ARBA" id="ARBA00013017"/>
    </source>
</evidence>
<dbReference type="PROSITE" id="PS51352">
    <property type="entry name" value="THIOREDOXIN_2"/>
    <property type="match status" value="1"/>
</dbReference>
<evidence type="ECO:0000256" key="8">
    <source>
        <dbReference type="ARBA" id="ARBA00032824"/>
    </source>
</evidence>
<sequence length="198" mass="21196">MPFIHHWQKAPMRTTGFGIPFAFSAAVVLAALFSPAAHAVLKVGDAAPAFTTPAAVAGKPFEFDMKAALAKGPVVLYFFPKAFTQGCTMEAHAFAEATPQFNAMGAQVVGMSHDDIATLQRFSTEACRDQFAVASDPQARTIRAYEASAAADPRRADRISYVIGQDGRIKFAHVGSDPTAHVEQTKAAVQQLQRSAKK</sequence>
<dbReference type="SUPFAM" id="SSF52833">
    <property type="entry name" value="Thioredoxin-like"/>
    <property type="match status" value="1"/>
</dbReference>
<dbReference type="InterPro" id="IPR036249">
    <property type="entry name" value="Thioredoxin-like_sf"/>
</dbReference>
<evidence type="ECO:0000313" key="15">
    <source>
        <dbReference type="Proteomes" id="UP000265619"/>
    </source>
</evidence>
<protein>
    <recommendedName>
        <fullName evidence="2">thioredoxin-dependent peroxiredoxin</fullName>
        <ecNumber evidence="2">1.11.1.24</ecNumber>
    </recommendedName>
    <alternativeName>
        <fullName evidence="8">Thioredoxin peroxidase</fullName>
    </alternativeName>
    <alternativeName>
        <fullName evidence="10">Thioredoxin-dependent peroxiredoxin Bcp</fullName>
    </alternativeName>
</protein>
<comment type="function">
    <text evidence="1">Thiol-specific peroxidase that catalyzes the reduction of hydrogen peroxide and organic hydroperoxides to water and alcohols, respectively. Plays a role in cell protection against oxidative stress by detoxifying peroxides and as sensor of hydrogen peroxide-mediated signaling events.</text>
</comment>
<comment type="caution">
    <text evidence="14">The sequence shown here is derived from an EMBL/GenBank/DDBJ whole genome shotgun (WGS) entry which is preliminary data.</text>
</comment>
<dbReference type="InterPro" id="IPR050924">
    <property type="entry name" value="Peroxiredoxin_BCP/PrxQ"/>
</dbReference>
<keyword evidence="7" id="KW-0676">Redox-active center</keyword>
<keyword evidence="5" id="KW-0560">Oxidoreductase</keyword>
<keyword evidence="6" id="KW-1015">Disulfide bond</keyword>